<reference evidence="1" key="1">
    <citation type="submission" date="2021-06" db="EMBL/GenBank/DDBJ databases">
        <authorList>
            <person name="Kallberg Y."/>
            <person name="Tangrot J."/>
            <person name="Rosling A."/>
        </authorList>
    </citation>
    <scope>NUCLEOTIDE SEQUENCE</scope>
    <source>
        <strain evidence="1">28 12/20/2015</strain>
    </source>
</reference>
<organism evidence="1 2">
    <name type="scientific">Cetraspora pellucida</name>
    <dbReference type="NCBI Taxonomy" id="1433469"/>
    <lineage>
        <taxon>Eukaryota</taxon>
        <taxon>Fungi</taxon>
        <taxon>Fungi incertae sedis</taxon>
        <taxon>Mucoromycota</taxon>
        <taxon>Glomeromycotina</taxon>
        <taxon>Glomeromycetes</taxon>
        <taxon>Diversisporales</taxon>
        <taxon>Gigasporaceae</taxon>
        <taxon>Cetraspora</taxon>
    </lineage>
</organism>
<evidence type="ECO:0000313" key="2">
    <source>
        <dbReference type="Proteomes" id="UP000789366"/>
    </source>
</evidence>
<comment type="caution">
    <text evidence="1">The sequence shown here is derived from an EMBL/GenBank/DDBJ whole genome shotgun (WGS) entry which is preliminary data.</text>
</comment>
<dbReference type="EMBL" id="CAJVPW010001912">
    <property type="protein sequence ID" value="CAG8494766.1"/>
    <property type="molecule type" value="Genomic_DNA"/>
</dbReference>
<name>A0ACA9KUU4_9GLOM</name>
<dbReference type="Proteomes" id="UP000789366">
    <property type="component" value="Unassembled WGS sequence"/>
</dbReference>
<protein>
    <submittedName>
        <fullName evidence="1">15573_t:CDS:1</fullName>
    </submittedName>
</protein>
<sequence>MKSKRVKTPKKSENDGSSSKNISASSSGNVYKGAEAKRKQVDECGDSSNKGKTTNNRSRPASKRRKTSRPELYQLQYPINFNFNELVKETKAKNDELRDLFIHKDLIDAEGVFTLQKPKLINLPRLSDNTFQGRFNINKDKLPFICRKTCIKIFDIVMDSIDEEPSPKGLYIHSPSGSGKSYSLYYLVAQLRLIDNYRVTYINSCDEWVKSHSYRPYEFLLNELIYTFCDDELKPFTMADWIEYVMYGLTSKLNEKLNSQPTNYSIWVERFRKLASDYIDDRFNSFLKELTDFIECSSFYWVWVFDQHNALYKRDVLQVYPYTLTNYLPSFLMNSGLVVVSASANNEEFPNEFKLWKEISLYGGYDNDEFNEWCKMRGYDYQDPELKPHLDELRYWTNSYPLELDTFHRTEGRDFQAKLSLYKKSREREIAFQHEKFRATLTKTRKSNLNKCIATMILEAGTTSNVEYGLNRQFMHEVEAPILDDEGNVINTFNTYVSIHPLAKMAIRNSFDDEDFKIFINDVQSIASSIFMGEFTHDVKGRVVELYITTLLESQKEFPFEIINPGKKKVHKIKNKKLDHVVKFVGNSTPDKFNRKLTILFLPLSSNYPGVDFLIWDSKGKILYAFQITIGSLNNHMESKEKFMTGNLIDKWASMCEVKRKDVKFVWIAPSSVLENSTDSLHLTFSCIKDRFPALDDLQL</sequence>
<evidence type="ECO:0000313" key="1">
    <source>
        <dbReference type="EMBL" id="CAG8494766.1"/>
    </source>
</evidence>
<accession>A0ACA9KUU4</accession>
<gene>
    <name evidence="1" type="ORF">SPELUC_LOCUS2726</name>
</gene>
<proteinExistence type="predicted"/>
<keyword evidence="2" id="KW-1185">Reference proteome</keyword>